<dbReference type="OMA" id="KCMISLC"/>
<dbReference type="GeneID" id="14498081"/>
<evidence type="ECO:0000259" key="3">
    <source>
        <dbReference type="Pfam" id="PF08577"/>
    </source>
</evidence>
<proteinExistence type="inferred from homology"/>
<comment type="similarity">
    <text evidence="1">Belongs to the proteasome inhibitor PI31 family.</text>
</comment>
<accession>I2H952</accession>
<dbReference type="Proteomes" id="UP000002866">
    <property type="component" value="Chromosome 9"/>
</dbReference>
<dbReference type="HOGENOM" id="CLU_078546_0_0_1"/>
<dbReference type="STRING" id="1071380.I2H952"/>
<evidence type="ECO:0000256" key="2">
    <source>
        <dbReference type="SAM" id="MobiDB-lite"/>
    </source>
</evidence>
<dbReference type="AlphaFoldDB" id="I2H952"/>
<evidence type="ECO:0000313" key="4">
    <source>
        <dbReference type="EMBL" id="CCH62904.1"/>
    </source>
</evidence>
<dbReference type="RefSeq" id="XP_004182423.1">
    <property type="nucleotide sequence ID" value="XM_004182375.1"/>
</dbReference>
<feature type="region of interest" description="Disordered" evidence="2">
    <location>
        <begin position="259"/>
        <end position="312"/>
    </location>
</feature>
<dbReference type="KEGG" id="tbl:TBLA_0I02460"/>
<feature type="region of interest" description="Disordered" evidence="2">
    <location>
        <begin position="147"/>
        <end position="216"/>
    </location>
</feature>
<feature type="domain" description="PI31 proteasome regulator C-terminal" evidence="3">
    <location>
        <begin position="211"/>
        <end position="283"/>
    </location>
</feature>
<organism evidence="4 5">
    <name type="scientific">Henningerozyma blattae (strain ATCC 34711 / CBS 6284 / DSM 70876 / NBRC 10599 / NRRL Y-10934 / UCD 77-7)</name>
    <name type="common">Yeast</name>
    <name type="synonym">Tetrapisispora blattae</name>
    <dbReference type="NCBI Taxonomy" id="1071380"/>
    <lineage>
        <taxon>Eukaryota</taxon>
        <taxon>Fungi</taxon>
        <taxon>Dikarya</taxon>
        <taxon>Ascomycota</taxon>
        <taxon>Saccharomycotina</taxon>
        <taxon>Saccharomycetes</taxon>
        <taxon>Saccharomycetales</taxon>
        <taxon>Saccharomycetaceae</taxon>
        <taxon>Henningerozyma</taxon>
    </lineage>
</organism>
<protein>
    <recommendedName>
        <fullName evidence="3">PI31 proteasome regulator C-terminal domain-containing protein</fullName>
    </recommendedName>
</protein>
<dbReference type="OrthoDB" id="68090at2759"/>
<keyword evidence="5" id="KW-1185">Reference proteome</keyword>
<feature type="compositionally biased region" description="Gly residues" evidence="2">
    <location>
        <begin position="284"/>
        <end position="312"/>
    </location>
</feature>
<feature type="region of interest" description="Disordered" evidence="2">
    <location>
        <begin position="230"/>
        <end position="249"/>
    </location>
</feature>
<feature type="compositionally biased region" description="Polar residues" evidence="2">
    <location>
        <begin position="158"/>
        <end position="173"/>
    </location>
</feature>
<gene>
    <name evidence="4" type="primary">TBLA0I02460</name>
    <name evidence="4" type="ORF">TBLA_0I02460</name>
</gene>
<dbReference type="Pfam" id="PF08577">
    <property type="entry name" value="PI31_Prot_C"/>
    <property type="match status" value="1"/>
</dbReference>
<evidence type="ECO:0000256" key="1">
    <source>
        <dbReference type="ARBA" id="ARBA00006405"/>
    </source>
</evidence>
<dbReference type="InParanoid" id="I2H952"/>
<name>I2H952_HENB6</name>
<reference evidence="4 5" key="1">
    <citation type="journal article" date="2011" name="Proc. Natl. Acad. Sci. U.S.A.">
        <title>Evolutionary erosion of yeast sex chromosomes by mating-type switching accidents.</title>
        <authorList>
            <person name="Gordon J.L."/>
            <person name="Armisen D."/>
            <person name="Proux-Wera E."/>
            <person name="Oheigeartaigh S.S."/>
            <person name="Byrne K.P."/>
            <person name="Wolfe K.H."/>
        </authorList>
    </citation>
    <scope>NUCLEOTIDE SEQUENCE [LARGE SCALE GENOMIC DNA]</scope>
    <source>
        <strain evidence="5">ATCC 34711 / CBS 6284 / DSM 70876 / NBRC 10599 / NRRL Y-10934 / UCD 77-7</strain>
    </source>
</reference>
<dbReference type="eggNOG" id="ENOG502S4RD">
    <property type="taxonomic scope" value="Eukaryota"/>
</dbReference>
<dbReference type="InterPro" id="IPR013886">
    <property type="entry name" value="PI31_Prot_C"/>
</dbReference>
<sequence length="312" mass="34125">MDEIRDKLSLAIRIALLALDPKESEIRIWKIQNWESKDGNNQVETTLLAGTDLFVSVIGLNINDGKQCILSLFLGEAKDNKSLGQGVLDYKDDLKLDQEKFPVSIINYLHNKRHSDIIDIVRKKLQLKENHSLPKLEEHEYMKRALTPGVTDPKISISKDQQGLPRTTNSSGNPPDMPDFDDEYEMLGGKNPSQQNPYPGLNIAQPQASGYGQKDLYPTGERIPNLLDPLATSRPSNNGIMGPGSGGMSFDPLRDFQRQQDDANSQGNVGRMPGARWSDPFGKGNPGGGAFGSSGFGSGGFRPGEFGPGGFI</sequence>
<evidence type="ECO:0000313" key="5">
    <source>
        <dbReference type="Proteomes" id="UP000002866"/>
    </source>
</evidence>
<dbReference type="EMBL" id="HE806324">
    <property type="protein sequence ID" value="CCH62904.1"/>
    <property type="molecule type" value="Genomic_DNA"/>
</dbReference>